<protein>
    <submittedName>
        <fullName evidence="1">Uncharacterized protein</fullName>
    </submittedName>
</protein>
<name>D8LG16_ECTSI</name>
<dbReference type="eggNOG" id="ENOG502QU44">
    <property type="taxonomic scope" value="Eukaryota"/>
</dbReference>
<dbReference type="OrthoDB" id="504976at2759"/>
<dbReference type="Proteomes" id="UP000002630">
    <property type="component" value="Linkage Group LG11"/>
</dbReference>
<sequence>MDSFLEGETASRLRGVFHDRFSKPREGSPERFVWDWWHVPDQYTLMRTPAENYFGREGFTELLDTLTKFGQERLGCTAISPPWLSVYVDGCEQRYHTDSWHGPWAFVLSLTDWENRGFTGGETMILKPHVLDYWRSFQPGVGLEEKHFIDTVEPHFNRLTVFDPRFPHGVRPVGGTKDPLKGRLVIHGWFTDPQPFFTGGLSAEEATEPLNDALEAVYPALEGVGRVTGVLTVRLHVSGETGGVVSVVALTDTLIPDPNDVGIDEEGVEEDARADVLDAVDRGCREARFPAAGEDTHITVPFVFE</sequence>
<dbReference type="AlphaFoldDB" id="D8LG16"/>
<evidence type="ECO:0000313" key="1">
    <source>
        <dbReference type="EMBL" id="CBN78915.1"/>
    </source>
</evidence>
<organism evidence="1 2">
    <name type="scientific">Ectocarpus siliculosus</name>
    <name type="common">Brown alga</name>
    <name type="synonym">Conferva siliculosa</name>
    <dbReference type="NCBI Taxonomy" id="2880"/>
    <lineage>
        <taxon>Eukaryota</taxon>
        <taxon>Sar</taxon>
        <taxon>Stramenopiles</taxon>
        <taxon>Ochrophyta</taxon>
        <taxon>PX clade</taxon>
        <taxon>Phaeophyceae</taxon>
        <taxon>Ectocarpales</taxon>
        <taxon>Ectocarpaceae</taxon>
        <taxon>Ectocarpus</taxon>
    </lineage>
</organism>
<accession>D8LG16</accession>
<dbReference type="EMBL" id="FN648104">
    <property type="protein sequence ID" value="CBN78915.1"/>
    <property type="molecule type" value="Genomic_DNA"/>
</dbReference>
<dbReference type="Gene3D" id="2.60.120.620">
    <property type="entry name" value="q2cbj1_9rhob like domain"/>
    <property type="match status" value="1"/>
</dbReference>
<dbReference type="InParanoid" id="D8LG16"/>
<keyword evidence="2" id="KW-1185">Reference proteome</keyword>
<dbReference type="OMA" id="MTPVWLS"/>
<proteinExistence type="predicted"/>
<gene>
    <name evidence="1" type="ORF">Esi_0155_0045</name>
</gene>
<evidence type="ECO:0000313" key="2">
    <source>
        <dbReference type="Proteomes" id="UP000002630"/>
    </source>
</evidence>
<reference evidence="1 2" key="1">
    <citation type="journal article" date="2010" name="Nature">
        <title>The Ectocarpus genome and the independent evolution of multicellularity in brown algae.</title>
        <authorList>
            <person name="Cock J.M."/>
            <person name="Sterck L."/>
            <person name="Rouze P."/>
            <person name="Scornet D."/>
            <person name="Allen A.E."/>
            <person name="Amoutzias G."/>
            <person name="Anthouard V."/>
            <person name="Artiguenave F."/>
            <person name="Aury J.M."/>
            <person name="Badger J.H."/>
            <person name="Beszteri B."/>
            <person name="Billiau K."/>
            <person name="Bonnet E."/>
            <person name="Bothwell J.H."/>
            <person name="Bowler C."/>
            <person name="Boyen C."/>
            <person name="Brownlee C."/>
            <person name="Carrano C.J."/>
            <person name="Charrier B."/>
            <person name="Cho G.Y."/>
            <person name="Coelho S.M."/>
            <person name="Collen J."/>
            <person name="Corre E."/>
            <person name="Da Silva C."/>
            <person name="Delage L."/>
            <person name="Delaroque N."/>
            <person name="Dittami S.M."/>
            <person name="Doulbeau S."/>
            <person name="Elias M."/>
            <person name="Farnham G."/>
            <person name="Gachon C.M."/>
            <person name="Gschloessl B."/>
            <person name="Heesch S."/>
            <person name="Jabbari K."/>
            <person name="Jubin C."/>
            <person name="Kawai H."/>
            <person name="Kimura K."/>
            <person name="Kloareg B."/>
            <person name="Kupper F.C."/>
            <person name="Lang D."/>
            <person name="Le Bail A."/>
            <person name="Leblanc C."/>
            <person name="Lerouge P."/>
            <person name="Lohr M."/>
            <person name="Lopez P.J."/>
            <person name="Martens C."/>
            <person name="Maumus F."/>
            <person name="Michel G."/>
            <person name="Miranda-Saavedra D."/>
            <person name="Morales J."/>
            <person name="Moreau H."/>
            <person name="Motomura T."/>
            <person name="Nagasato C."/>
            <person name="Napoli C.A."/>
            <person name="Nelson D.R."/>
            <person name="Nyvall-Collen P."/>
            <person name="Peters A.F."/>
            <person name="Pommier C."/>
            <person name="Potin P."/>
            <person name="Poulain J."/>
            <person name="Quesneville H."/>
            <person name="Read B."/>
            <person name="Rensing S.A."/>
            <person name="Ritter A."/>
            <person name="Rousvoal S."/>
            <person name="Samanta M."/>
            <person name="Samson G."/>
            <person name="Schroeder D.C."/>
            <person name="Segurens B."/>
            <person name="Strittmatter M."/>
            <person name="Tonon T."/>
            <person name="Tregear J.W."/>
            <person name="Valentin K."/>
            <person name="von Dassow P."/>
            <person name="Yamagishi T."/>
            <person name="Van de Peer Y."/>
            <person name="Wincker P."/>
        </authorList>
    </citation>
    <scope>NUCLEOTIDE SEQUENCE [LARGE SCALE GENOMIC DNA]</scope>
    <source>
        <strain evidence="2">Ec32 / CCAP1310/4</strain>
    </source>
</reference>
<dbReference type="EMBL" id="FN649736">
    <property type="protein sequence ID" value="CBN78915.1"/>
    <property type="molecule type" value="Genomic_DNA"/>
</dbReference>